<comment type="caution">
    <text evidence="1">The sequence shown here is derived from an EMBL/GenBank/DDBJ whole genome shotgun (WGS) entry which is preliminary data.</text>
</comment>
<dbReference type="EMBL" id="JACDQQ010002604">
    <property type="protein sequence ID" value="MBA0088638.1"/>
    <property type="molecule type" value="Genomic_DNA"/>
</dbReference>
<reference evidence="1" key="1">
    <citation type="submission" date="2020-06" db="EMBL/GenBank/DDBJ databases">
        <title>Legume-microbial interactions unlock mineral nutrients during tropical forest succession.</title>
        <authorList>
            <person name="Epihov D.Z."/>
        </authorList>
    </citation>
    <scope>NUCLEOTIDE SEQUENCE [LARGE SCALE GENOMIC DNA]</scope>
    <source>
        <strain evidence="1">Pan2503</strain>
    </source>
</reference>
<dbReference type="GO" id="GO:0004180">
    <property type="term" value="F:carboxypeptidase activity"/>
    <property type="evidence" value="ECO:0007669"/>
    <property type="project" value="UniProtKB-KW"/>
</dbReference>
<name>A0A7V8NW77_9BACT</name>
<dbReference type="AlphaFoldDB" id="A0A7V8NW77"/>
<organism evidence="1 2">
    <name type="scientific">Candidatus Acidiferrum panamense</name>
    <dbReference type="NCBI Taxonomy" id="2741543"/>
    <lineage>
        <taxon>Bacteria</taxon>
        <taxon>Pseudomonadati</taxon>
        <taxon>Acidobacteriota</taxon>
        <taxon>Terriglobia</taxon>
        <taxon>Candidatus Acidiferrales</taxon>
        <taxon>Candidatus Acidiferrum</taxon>
    </lineage>
</organism>
<evidence type="ECO:0000313" key="2">
    <source>
        <dbReference type="Proteomes" id="UP000567293"/>
    </source>
</evidence>
<dbReference type="SUPFAM" id="SSF63829">
    <property type="entry name" value="Calcium-dependent phosphotriesterase"/>
    <property type="match status" value="1"/>
</dbReference>
<keyword evidence="2" id="KW-1185">Reference proteome</keyword>
<evidence type="ECO:0000313" key="1">
    <source>
        <dbReference type="EMBL" id="MBA0088638.1"/>
    </source>
</evidence>
<feature type="non-terminal residue" evidence="1">
    <location>
        <position position="572"/>
    </location>
</feature>
<dbReference type="Proteomes" id="UP000567293">
    <property type="component" value="Unassembled WGS sequence"/>
</dbReference>
<protein>
    <submittedName>
        <fullName evidence="1">Carboxypeptidase regulatory-like domain-containing protein</fullName>
    </submittedName>
</protein>
<gene>
    <name evidence="1" type="ORF">HRJ53_26925</name>
</gene>
<accession>A0A7V8NW77</accession>
<sequence>MDSPKTETEPGKLVNLKPTVAPDAKTAAQLYPAEYWYAMLKVPEKNEFPGTGPSGNGISPNIKTQDQWLHLIKTDSCESCHQLGNQYTRTIPALFAKLDSPAQQWLRRVRSGQAGNAMTGGLGQLGPERATQLFGDWTDRIAHGALPTSAPPRPQGVERNVVITQWDWADPKAYLHDEISTDKRNPKVNANGLIYGSPEESRDYLPVLDPVHNAISQIKVPYRDPNTPGQPKPLEPSAVWGDEAIWDSHTTVHNPMFDERGRVWFTSRIRPPEDPAFCKAGSNLDSAKLTPLERSGRQLAVYDPATKQTSLINTCYGTHHLLFAHDANNTLWTSSGGGGGVVGWLNTKMWDQTHDEQKSQGWTALVLDTNGNGKRDVYVESEQRVLTAPSGESLGTSSAITTKPDPTKDTRLNAAFYGLGIAPDGMVWGSVLGFPGGIVRLNPGSHPPETALAEYYEVPWHNPKAAVSGFSPRGMDVDGNGVVWVVLGSGHLASFDRRKCKGPLNGPTATGQHCPEGWTLYPTPGPNFANLKESGSADSHYYDWVDQFDTLGLGKDVPISTANLQDGFAALK</sequence>
<proteinExistence type="predicted"/>